<name>A0A2T3Z6S2_TRIA4</name>
<dbReference type="AlphaFoldDB" id="A0A2T3Z6S2"/>
<organism evidence="2 3">
    <name type="scientific">Trichoderma asperellum (strain ATCC 204424 / CBS 433.97 / NBRC 101777)</name>
    <dbReference type="NCBI Taxonomy" id="1042311"/>
    <lineage>
        <taxon>Eukaryota</taxon>
        <taxon>Fungi</taxon>
        <taxon>Dikarya</taxon>
        <taxon>Ascomycota</taxon>
        <taxon>Pezizomycotina</taxon>
        <taxon>Sordariomycetes</taxon>
        <taxon>Hypocreomycetidae</taxon>
        <taxon>Hypocreales</taxon>
        <taxon>Hypocreaceae</taxon>
        <taxon>Trichoderma</taxon>
    </lineage>
</organism>
<dbReference type="EMBL" id="KZ679262">
    <property type="protein sequence ID" value="PTB40517.1"/>
    <property type="molecule type" value="Genomic_DNA"/>
</dbReference>
<feature type="region of interest" description="Disordered" evidence="1">
    <location>
        <begin position="1"/>
        <end position="85"/>
    </location>
</feature>
<sequence>MFFAKNKSKEITGKRRRPSLARAGLKQGGREREALRPSRKAAPLRARNKQQRRGKQQWAEETGNRTRRQAWSQPMASRASKKKRG</sequence>
<protein>
    <submittedName>
        <fullName evidence="2">Uncharacterized protein</fullName>
    </submittedName>
</protein>
<evidence type="ECO:0000256" key="1">
    <source>
        <dbReference type="SAM" id="MobiDB-lite"/>
    </source>
</evidence>
<keyword evidence="3" id="KW-1185">Reference proteome</keyword>
<dbReference type="Proteomes" id="UP000240493">
    <property type="component" value="Unassembled WGS sequence"/>
</dbReference>
<evidence type="ECO:0000313" key="2">
    <source>
        <dbReference type="EMBL" id="PTB40517.1"/>
    </source>
</evidence>
<evidence type="ECO:0000313" key="3">
    <source>
        <dbReference type="Proteomes" id="UP000240493"/>
    </source>
</evidence>
<gene>
    <name evidence="2" type="ORF">M441DRAFT_58033</name>
</gene>
<accession>A0A2T3Z6S2</accession>
<reference evidence="2 3" key="1">
    <citation type="submission" date="2016-07" db="EMBL/GenBank/DDBJ databases">
        <title>Multiple horizontal gene transfer events from other fungi enriched the ability of initially mycotrophic Trichoderma (Ascomycota) to feed on dead plant biomass.</title>
        <authorList>
            <consortium name="DOE Joint Genome Institute"/>
            <person name="Aerts A."/>
            <person name="Atanasova L."/>
            <person name="Chenthamara K."/>
            <person name="Zhang J."/>
            <person name="Grujic M."/>
            <person name="Henrissat B."/>
            <person name="Kuo A."/>
            <person name="Salamov A."/>
            <person name="Lipzen A."/>
            <person name="Labutti K."/>
            <person name="Barry K."/>
            <person name="Miao Y."/>
            <person name="Rahimi M.J."/>
            <person name="Shen Q."/>
            <person name="Grigoriev I.V."/>
            <person name="Kubicek C.P."/>
            <person name="Druzhinina I.S."/>
        </authorList>
    </citation>
    <scope>NUCLEOTIDE SEQUENCE [LARGE SCALE GENOMIC DNA]</scope>
    <source>
        <strain evidence="2 3">CBS 433.97</strain>
    </source>
</reference>
<proteinExistence type="predicted"/>
<feature type="compositionally biased region" description="Basic residues" evidence="1">
    <location>
        <begin position="46"/>
        <end position="55"/>
    </location>
</feature>